<proteinExistence type="predicted"/>
<evidence type="ECO:0000313" key="2">
    <source>
        <dbReference type="Proteomes" id="UP000494165"/>
    </source>
</evidence>
<dbReference type="Proteomes" id="UP000494165">
    <property type="component" value="Unassembled WGS sequence"/>
</dbReference>
<feature type="non-terminal residue" evidence="1">
    <location>
        <position position="1"/>
    </location>
</feature>
<reference evidence="1 2" key="1">
    <citation type="submission" date="2020-04" db="EMBL/GenBank/DDBJ databases">
        <authorList>
            <person name="Alioto T."/>
            <person name="Alioto T."/>
            <person name="Gomez Garrido J."/>
        </authorList>
    </citation>
    <scope>NUCLEOTIDE SEQUENCE [LARGE SCALE GENOMIC DNA]</scope>
</reference>
<keyword evidence="2" id="KW-1185">Reference proteome</keyword>
<evidence type="ECO:0000313" key="1">
    <source>
        <dbReference type="EMBL" id="CAB3388204.1"/>
    </source>
</evidence>
<organism evidence="1 2">
    <name type="scientific">Cloeon dipterum</name>
    <dbReference type="NCBI Taxonomy" id="197152"/>
    <lineage>
        <taxon>Eukaryota</taxon>
        <taxon>Metazoa</taxon>
        <taxon>Ecdysozoa</taxon>
        <taxon>Arthropoda</taxon>
        <taxon>Hexapoda</taxon>
        <taxon>Insecta</taxon>
        <taxon>Pterygota</taxon>
        <taxon>Palaeoptera</taxon>
        <taxon>Ephemeroptera</taxon>
        <taxon>Pisciforma</taxon>
        <taxon>Baetidae</taxon>
        <taxon>Cloeon</taxon>
    </lineage>
</organism>
<dbReference type="AlphaFoldDB" id="A0A8S1E5T1"/>
<accession>A0A8S1E5T1</accession>
<dbReference type="EMBL" id="CADEPI010000718">
    <property type="protein sequence ID" value="CAB3388204.1"/>
    <property type="molecule type" value="Genomic_DNA"/>
</dbReference>
<sequence>MKSGITAGVPYYAISARRVNPTPGGLQRIIWLCGLYSIECNAQVRYPEKEIIDENGPRRGELSGKQVKTTLAFRSSTEVATCLKNTGRIQVMRTKQLATLAPVLPSATKQLTR</sequence>
<gene>
    <name evidence="1" type="ORF">CLODIP_2_CD02675</name>
</gene>
<protein>
    <submittedName>
        <fullName evidence="1">Uncharacterized protein</fullName>
    </submittedName>
</protein>
<name>A0A8S1E5T1_9INSE</name>
<comment type="caution">
    <text evidence="1">The sequence shown here is derived from an EMBL/GenBank/DDBJ whole genome shotgun (WGS) entry which is preliminary data.</text>
</comment>